<evidence type="ECO:0000256" key="3">
    <source>
        <dbReference type="ARBA" id="ARBA00022729"/>
    </source>
</evidence>
<dbReference type="EMBL" id="NIVC01002388">
    <property type="protein sequence ID" value="PAA58318.1"/>
    <property type="molecule type" value="Genomic_DNA"/>
</dbReference>
<feature type="non-terminal residue" evidence="7">
    <location>
        <position position="142"/>
    </location>
</feature>
<evidence type="ECO:0000256" key="4">
    <source>
        <dbReference type="ARBA" id="ARBA00023157"/>
    </source>
</evidence>
<evidence type="ECO:0000259" key="6">
    <source>
        <dbReference type="Pfam" id="PF02199"/>
    </source>
</evidence>
<feature type="domain" description="Saposin A-type" evidence="6">
    <location>
        <begin position="54"/>
        <end position="76"/>
    </location>
</feature>
<evidence type="ECO:0000313" key="8">
    <source>
        <dbReference type="Proteomes" id="UP000215902"/>
    </source>
</evidence>
<reference evidence="7 8" key="1">
    <citation type="submission" date="2017-06" db="EMBL/GenBank/DDBJ databases">
        <title>A platform for efficient transgenesis in Macrostomum lignano, a flatworm model organism for stem cell research.</title>
        <authorList>
            <person name="Berezikov E."/>
        </authorList>
    </citation>
    <scope>NUCLEOTIDE SEQUENCE [LARGE SCALE GENOMIC DNA]</scope>
    <source>
        <strain evidence="7">DV1</strain>
        <tissue evidence="7">Whole organism</tissue>
    </source>
</reference>
<gene>
    <name evidence="7" type="ORF">BOX15_Mlig011638g2</name>
</gene>
<evidence type="ECO:0000313" key="7">
    <source>
        <dbReference type="EMBL" id="PAA58318.1"/>
    </source>
</evidence>
<comment type="caution">
    <text evidence="7">The sequence shown here is derived from an EMBL/GenBank/DDBJ whole genome shotgun (WGS) entry which is preliminary data.</text>
</comment>
<sequence length="142" mass="15136">NFYFTTRLFNCINILSVKTSTSFVCNASVVLIRSFDTRCGVNSSNPPRPKPVHLGPSYWCTHLGTVKECSSVGYCGRIWRTAAAPSSGQRGGSGSLSDANGDCGFCRLLASDLQRLTLSNRTASPAETQRLAASACGLVPEP</sequence>
<evidence type="ECO:0000256" key="5">
    <source>
        <dbReference type="ARBA" id="ARBA00023180"/>
    </source>
</evidence>
<protein>
    <recommendedName>
        <fullName evidence="6">Saposin A-type domain-containing protein</fullName>
    </recommendedName>
</protein>
<accession>A0A267E9Y7</accession>
<keyword evidence="8" id="KW-1185">Reference proteome</keyword>
<comment type="subcellular location">
    <subcellularLocation>
        <location evidence="1">Secreted</location>
    </subcellularLocation>
</comment>
<dbReference type="GO" id="GO:0005576">
    <property type="term" value="C:extracellular region"/>
    <property type="evidence" value="ECO:0007669"/>
    <property type="project" value="UniProtKB-SubCell"/>
</dbReference>
<dbReference type="AlphaFoldDB" id="A0A267E9Y7"/>
<evidence type="ECO:0000256" key="2">
    <source>
        <dbReference type="ARBA" id="ARBA00022525"/>
    </source>
</evidence>
<proteinExistence type="predicted"/>
<feature type="non-terminal residue" evidence="7">
    <location>
        <position position="1"/>
    </location>
</feature>
<name>A0A267E9Y7_9PLAT</name>
<evidence type="ECO:0000256" key="1">
    <source>
        <dbReference type="ARBA" id="ARBA00004613"/>
    </source>
</evidence>
<dbReference type="InterPro" id="IPR003119">
    <property type="entry name" value="SAP_A"/>
</dbReference>
<dbReference type="Pfam" id="PF02199">
    <property type="entry name" value="SapA"/>
    <property type="match status" value="1"/>
</dbReference>
<keyword evidence="3" id="KW-0732">Signal</keyword>
<keyword evidence="2" id="KW-0964">Secreted</keyword>
<dbReference type="OrthoDB" id="69496at2759"/>
<organism evidence="7 8">
    <name type="scientific">Macrostomum lignano</name>
    <dbReference type="NCBI Taxonomy" id="282301"/>
    <lineage>
        <taxon>Eukaryota</taxon>
        <taxon>Metazoa</taxon>
        <taxon>Spiralia</taxon>
        <taxon>Lophotrochozoa</taxon>
        <taxon>Platyhelminthes</taxon>
        <taxon>Rhabditophora</taxon>
        <taxon>Macrostomorpha</taxon>
        <taxon>Macrostomida</taxon>
        <taxon>Macrostomidae</taxon>
        <taxon>Macrostomum</taxon>
    </lineage>
</organism>
<dbReference type="Proteomes" id="UP000215902">
    <property type="component" value="Unassembled WGS sequence"/>
</dbReference>
<keyword evidence="4" id="KW-1015">Disulfide bond</keyword>
<keyword evidence="5" id="KW-0325">Glycoprotein</keyword>